<evidence type="ECO:0000256" key="4">
    <source>
        <dbReference type="ARBA" id="ARBA00022692"/>
    </source>
</evidence>
<proteinExistence type="inferred from homology"/>
<feature type="transmembrane region" description="Helical" evidence="7">
    <location>
        <begin position="219"/>
        <end position="244"/>
    </location>
</feature>
<dbReference type="Gene3D" id="1.10.3720.10">
    <property type="entry name" value="MetI-like"/>
    <property type="match status" value="1"/>
</dbReference>
<evidence type="ECO:0000259" key="8">
    <source>
        <dbReference type="PROSITE" id="PS50928"/>
    </source>
</evidence>
<dbReference type="EMBL" id="UESZ01000001">
    <property type="protein sequence ID" value="SSA34394.1"/>
    <property type="molecule type" value="Genomic_DNA"/>
</dbReference>
<dbReference type="PANTHER" id="PTHR43227:SF8">
    <property type="entry name" value="DIACETYLCHITOBIOSE UPTAKE SYSTEM PERMEASE PROTEIN DASB"/>
    <property type="match status" value="1"/>
</dbReference>
<feature type="transmembrane region" description="Helical" evidence="7">
    <location>
        <begin position="9"/>
        <end position="28"/>
    </location>
</feature>
<dbReference type="AlphaFoldDB" id="A0A2Y8ZR89"/>
<accession>A0A2Y8ZR89</accession>
<keyword evidence="10" id="KW-1185">Reference proteome</keyword>
<name>A0A2Y8ZR89_9MICO</name>
<dbReference type="GO" id="GO:0005886">
    <property type="term" value="C:plasma membrane"/>
    <property type="evidence" value="ECO:0007669"/>
    <property type="project" value="UniProtKB-SubCell"/>
</dbReference>
<keyword evidence="6 7" id="KW-0472">Membrane</keyword>
<evidence type="ECO:0000256" key="5">
    <source>
        <dbReference type="ARBA" id="ARBA00022989"/>
    </source>
</evidence>
<dbReference type="Proteomes" id="UP000250028">
    <property type="component" value="Unassembled WGS sequence"/>
</dbReference>
<evidence type="ECO:0000313" key="9">
    <source>
        <dbReference type="EMBL" id="SSA34394.1"/>
    </source>
</evidence>
<dbReference type="OrthoDB" id="9805974at2"/>
<keyword evidence="3" id="KW-1003">Cell membrane</keyword>
<comment type="similarity">
    <text evidence="7">Belongs to the binding-protein-dependent transport system permease family.</text>
</comment>
<evidence type="ECO:0000256" key="2">
    <source>
        <dbReference type="ARBA" id="ARBA00022448"/>
    </source>
</evidence>
<dbReference type="SUPFAM" id="SSF161098">
    <property type="entry name" value="MetI-like"/>
    <property type="match status" value="1"/>
</dbReference>
<keyword evidence="5 7" id="KW-1133">Transmembrane helix</keyword>
<comment type="subcellular location">
    <subcellularLocation>
        <location evidence="1 7">Cell membrane</location>
        <topology evidence="1 7">Multi-pass membrane protein</topology>
    </subcellularLocation>
</comment>
<evidence type="ECO:0000256" key="3">
    <source>
        <dbReference type="ARBA" id="ARBA00022475"/>
    </source>
</evidence>
<evidence type="ECO:0000256" key="6">
    <source>
        <dbReference type="ARBA" id="ARBA00023136"/>
    </source>
</evidence>
<protein>
    <submittedName>
        <fullName evidence="9">Carbohydrate ABC transporter membrane protein 1, CUT1 family</fullName>
    </submittedName>
</protein>
<organism evidence="9 10">
    <name type="scientific">Branchiibius hedensis</name>
    <dbReference type="NCBI Taxonomy" id="672460"/>
    <lineage>
        <taxon>Bacteria</taxon>
        <taxon>Bacillati</taxon>
        <taxon>Actinomycetota</taxon>
        <taxon>Actinomycetes</taxon>
        <taxon>Micrococcales</taxon>
        <taxon>Dermacoccaceae</taxon>
        <taxon>Branchiibius</taxon>
    </lineage>
</organism>
<keyword evidence="4 7" id="KW-0812">Transmembrane</keyword>
<dbReference type="RefSeq" id="WP_109684968.1">
    <property type="nucleotide sequence ID" value="NZ_QGDN01000001.1"/>
</dbReference>
<dbReference type="InterPro" id="IPR050809">
    <property type="entry name" value="UgpAE/MalFG_permease"/>
</dbReference>
<gene>
    <name evidence="9" type="ORF">SAMN04489750_1711</name>
</gene>
<reference evidence="10" key="1">
    <citation type="submission" date="2016-10" db="EMBL/GenBank/DDBJ databases">
        <authorList>
            <person name="Varghese N."/>
            <person name="Submissions S."/>
        </authorList>
    </citation>
    <scope>NUCLEOTIDE SEQUENCE [LARGE SCALE GENOMIC DNA]</scope>
    <source>
        <strain evidence="10">DSM 22951</strain>
    </source>
</reference>
<dbReference type="Pfam" id="PF00528">
    <property type="entry name" value="BPD_transp_1"/>
    <property type="match status" value="1"/>
</dbReference>
<evidence type="ECO:0000256" key="1">
    <source>
        <dbReference type="ARBA" id="ARBA00004651"/>
    </source>
</evidence>
<feature type="transmembrane region" description="Helical" evidence="7">
    <location>
        <begin position="272"/>
        <end position="294"/>
    </location>
</feature>
<dbReference type="InterPro" id="IPR035906">
    <property type="entry name" value="MetI-like_sf"/>
</dbReference>
<dbReference type="InterPro" id="IPR000515">
    <property type="entry name" value="MetI-like"/>
</dbReference>
<evidence type="ECO:0000313" key="10">
    <source>
        <dbReference type="Proteomes" id="UP000250028"/>
    </source>
</evidence>
<dbReference type="CDD" id="cd06261">
    <property type="entry name" value="TM_PBP2"/>
    <property type="match status" value="1"/>
</dbReference>
<dbReference type="GO" id="GO:0055085">
    <property type="term" value="P:transmembrane transport"/>
    <property type="evidence" value="ECO:0007669"/>
    <property type="project" value="InterPro"/>
</dbReference>
<feature type="transmembrane region" description="Helical" evidence="7">
    <location>
        <begin position="70"/>
        <end position="99"/>
    </location>
</feature>
<keyword evidence="2 7" id="KW-0813">Transport</keyword>
<sequence>MRRTTRRPWLLLAAPLLVIAALLLYPIYRVIYLSFHAYGLKEIISGVPRWIGLDNYKQVFSGSPGLPANYLWSIILPNTVVFAVITVVGTVVLGTLVALLLRALGPKWRSVIIGAMLIAWALPAVTGTYIWRWIFDPDAGIVRQALQGVGLLGPEGYNWFLDRLSFYAIAALNVIHHGYPFVALTIYAGLLTVPDDLYEAAALDGASAWKRFTSITLPILRPVFAVVTILSTIWNFKVFAQIYLMPGGDGSNPDVLNMGVWSYITGINQTNYGLGSAIAVLLTLVLLAITLVYLRLLFREDDLQ</sequence>
<feature type="domain" description="ABC transmembrane type-1" evidence="8">
    <location>
        <begin position="76"/>
        <end position="293"/>
    </location>
</feature>
<dbReference type="PROSITE" id="PS50928">
    <property type="entry name" value="ABC_TM1"/>
    <property type="match status" value="1"/>
</dbReference>
<evidence type="ECO:0000256" key="7">
    <source>
        <dbReference type="RuleBase" id="RU363032"/>
    </source>
</evidence>
<feature type="transmembrane region" description="Helical" evidence="7">
    <location>
        <begin position="164"/>
        <end position="190"/>
    </location>
</feature>
<feature type="transmembrane region" description="Helical" evidence="7">
    <location>
        <begin position="111"/>
        <end position="131"/>
    </location>
</feature>
<dbReference type="PANTHER" id="PTHR43227">
    <property type="entry name" value="BLL4140 PROTEIN"/>
    <property type="match status" value="1"/>
</dbReference>